<dbReference type="EMBL" id="ACLF03000002">
    <property type="protein sequence ID" value="EFQ84634.1"/>
    <property type="molecule type" value="Genomic_DNA"/>
</dbReference>
<evidence type="ECO:0000313" key="4">
    <source>
        <dbReference type="Proteomes" id="UP000003111"/>
    </source>
</evidence>
<keyword evidence="4" id="KW-1185">Reference proteome</keyword>
<dbReference type="HOGENOM" id="CLU_482049_0_0_11"/>
<dbReference type="Pfam" id="PF00395">
    <property type="entry name" value="SLH"/>
    <property type="match status" value="3"/>
</dbReference>
<feature type="domain" description="SLH" evidence="2">
    <location>
        <begin position="25"/>
        <end position="92"/>
    </location>
</feature>
<dbReference type="STRING" id="585531.HMPREF0063_10487"/>
<feature type="chain" id="PRO_5003164167" description="SLH domain-containing protein" evidence="1">
    <location>
        <begin position="26"/>
        <end position="565"/>
    </location>
</feature>
<dbReference type="AlphaFoldDB" id="E2S8X9"/>
<protein>
    <recommendedName>
        <fullName evidence="2">SLH domain-containing protein</fullName>
    </recommendedName>
</protein>
<dbReference type="SUPFAM" id="SSF82171">
    <property type="entry name" value="DPP6 N-terminal domain-like"/>
    <property type="match status" value="1"/>
</dbReference>
<sequence>MKRRLTAVASIALATGVLVVPAAEADTGFTDVPDSHVFAEEIAWLGGTGISTGYDNGDDTWRFDPSAPVLREQMAAFLYRYADEDFVGDGEQVFRDVPSAHVFADEIAWLASTSITTGYAVAGGVEFRGSQPVLREQMAAFLYRYAGEPDDVQDCSFIDLPANHPFRTEICWLASTGITTGYREAGGRVSFRPSAPVLREQMAAFLYRLDEIDLGPLGWVAAEMVAGSGATSGDGRFIVFESYLRFTDDALDGRNIYLLDRQEGTLDLLNPGVNGVGPDHNFGTTPVISDDGGIVAWTSAASNLVVGDTNSRVDAFVWERSTRTVRIIGRGPGQAEPRSRAENVYLSGDGTTVLIRSQAERPSGNSFDETLSVDVTTGETFRLPIVPSAFYGVRPTAVSHDAGVVVLDGRHLWIRGSEGLSVVPGEHRCSFAVSSDATACSTGPAILDLTTGEVDDVATWDGAEAVTDLYVTDFSADGTRAAGSGRVADEAGIDGYVPLDIDLVARTVSIVATGMGGAPPDVDWSIQVDMSADGSTVVFSSAARNLLPMFLPRGSGYTLFVWDRP</sequence>
<feature type="signal peptide" evidence="1">
    <location>
        <begin position="1"/>
        <end position="25"/>
    </location>
</feature>
<reference evidence="3" key="1">
    <citation type="submission" date="2010-08" db="EMBL/GenBank/DDBJ databases">
        <authorList>
            <person name="Muzny D."/>
            <person name="Qin X."/>
            <person name="Buhay C."/>
            <person name="Dugan-Rocha S."/>
            <person name="Ding Y."/>
            <person name="Chen G."/>
            <person name="Hawes A."/>
            <person name="Holder M."/>
            <person name="Jhangiani S."/>
            <person name="Johnson A."/>
            <person name="Khan Z."/>
            <person name="Li Z."/>
            <person name="Liu W."/>
            <person name="Liu X."/>
            <person name="Perez L."/>
            <person name="Shen H."/>
            <person name="Wang Q."/>
            <person name="Watt J."/>
            <person name="Xi L."/>
            <person name="Xin Y."/>
            <person name="Zhou J."/>
            <person name="Deng J."/>
            <person name="Jiang H."/>
            <person name="Liu Y."/>
            <person name="Qu J."/>
            <person name="Song X.-Z."/>
            <person name="Zhang L."/>
            <person name="Villasana D."/>
            <person name="Johnson A."/>
            <person name="Liu J."/>
            <person name="Liyanage D."/>
            <person name="Lorensuhewa L."/>
            <person name="Robinson T."/>
            <person name="Song A."/>
            <person name="Song B.-B."/>
            <person name="Dinh H."/>
            <person name="Thornton R."/>
            <person name="Coyle M."/>
            <person name="Francisco L."/>
            <person name="Jackson L."/>
            <person name="Javaid M."/>
            <person name="Korchina V."/>
            <person name="Kovar C."/>
            <person name="Mata R."/>
            <person name="Mathew T."/>
            <person name="Ngo R."/>
            <person name="Nguyen L."/>
            <person name="Nguyen N."/>
            <person name="Okwuonu G."/>
            <person name="Ongeri F."/>
            <person name="Pham C."/>
            <person name="Simmons D."/>
            <person name="Wilczek-Boney K."/>
            <person name="Hale W."/>
            <person name="Jakkamsetti A."/>
            <person name="Pham P."/>
            <person name="Ruth R."/>
            <person name="San Lucas F."/>
            <person name="Warren J."/>
            <person name="Zhang J."/>
            <person name="Zhao Z."/>
            <person name="Zhou C."/>
            <person name="Zhu D."/>
            <person name="Lee S."/>
            <person name="Bess C."/>
            <person name="Blankenburg K."/>
            <person name="Forbes L."/>
            <person name="Fu Q."/>
            <person name="Gubbala S."/>
            <person name="Hirani K."/>
            <person name="Jayaseelan J.C."/>
            <person name="Lara F."/>
            <person name="Munidasa M."/>
            <person name="Palculict T."/>
            <person name="Patil S."/>
            <person name="Pu L.-L."/>
            <person name="Saada N."/>
            <person name="Tang L."/>
            <person name="Weissenberger G."/>
            <person name="Zhu Y."/>
            <person name="Hemphill L."/>
            <person name="Shang Y."/>
            <person name="Youmans B."/>
            <person name="Ayvaz T."/>
            <person name="Ross M."/>
            <person name="Santibanez J."/>
            <person name="Aqrawi P."/>
            <person name="Gross S."/>
            <person name="Joshi V."/>
            <person name="Fowler G."/>
            <person name="Nazareth L."/>
            <person name="Reid J."/>
            <person name="Worley K."/>
            <person name="Petrosino J."/>
            <person name="Highlander S."/>
            <person name="Gibbs R."/>
        </authorList>
    </citation>
    <scope>NUCLEOTIDE SEQUENCE [LARGE SCALE GENOMIC DNA]</scope>
    <source>
        <strain evidence="3">DSM 15272</strain>
    </source>
</reference>
<evidence type="ECO:0000259" key="2">
    <source>
        <dbReference type="PROSITE" id="PS51272"/>
    </source>
</evidence>
<dbReference type="eggNOG" id="COG1404">
    <property type="taxonomic scope" value="Bacteria"/>
</dbReference>
<dbReference type="OrthoDB" id="39703at2"/>
<feature type="domain" description="SLH" evidence="2">
    <location>
        <begin position="153"/>
        <end position="220"/>
    </location>
</feature>
<dbReference type="InterPro" id="IPR001119">
    <property type="entry name" value="SLH_dom"/>
</dbReference>
<gene>
    <name evidence="3" type="ORF">HMPREF0063_10487</name>
</gene>
<feature type="domain" description="SLH" evidence="2">
    <location>
        <begin position="94"/>
        <end position="152"/>
    </location>
</feature>
<name>E2S8X9_9ACTN</name>
<evidence type="ECO:0000256" key="1">
    <source>
        <dbReference type="SAM" id="SignalP"/>
    </source>
</evidence>
<dbReference type="eggNOG" id="COG0823">
    <property type="taxonomic scope" value="Bacteria"/>
</dbReference>
<proteinExistence type="predicted"/>
<comment type="caution">
    <text evidence="3">The sequence shown here is derived from an EMBL/GenBank/DDBJ whole genome shotgun (WGS) entry which is preliminary data.</text>
</comment>
<dbReference type="PROSITE" id="PS51272">
    <property type="entry name" value="SLH"/>
    <property type="match status" value="3"/>
</dbReference>
<dbReference type="RefSeq" id="WP_007079365.1">
    <property type="nucleotide sequence ID" value="NZ_CM001024.1"/>
</dbReference>
<evidence type="ECO:0000313" key="3">
    <source>
        <dbReference type="EMBL" id="EFQ84634.1"/>
    </source>
</evidence>
<dbReference type="Proteomes" id="UP000003111">
    <property type="component" value="Unassembled WGS sequence"/>
</dbReference>
<keyword evidence="1" id="KW-0732">Signal</keyword>
<organism evidence="3 4">
    <name type="scientific">Aeromicrobium marinum DSM 15272</name>
    <dbReference type="NCBI Taxonomy" id="585531"/>
    <lineage>
        <taxon>Bacteria</taxon>
        <taxon>Bacillati</taxon>
        <taxon>Actinomycetota</taxon>
        <taxon>Actinomycetes</taxon>
        <taxon>Propionibacteriales</taxon>
        <taxon>Nocardioidaceae</taxon>
        <taxon>Aeromicrobium</taxon>
    </lineage>
</organism>
<accession>E2S8X9</accession>